<evidence type="ECO:0000256" key="1">
    <source>
        <dbReference type="SAM" id="MobiDB-lite"/>
    </source>
</evidence>
<feature type="region of interest" description="Disordered" evidence="1">
    <location>
        <begin position="1"/>
        <end position="20"/>
    </location>
</feature>
<evidence type="ECO:0000313" key="3">
    <source>
        <dbReference type="EMBL" id="CAD5214594.1"/>
    </source>
</evidence>
<keyword evidence="2" id="KW-1133">Transmembrane helix</keyword>
<dbReference type="EMBL" id="CAJFCW020000003">
    <property type="protein sequence ID" value="CAG9102976.1"/>
    <property type="molecule type" value="Genomic_DNA"/>
</dbReference>
<dbReference type="EMBL" id="CAJFDH010000003">
    <property type="protein sequence ID" value="CAD5214594.1"/>
    <property type="molecule type" value="Genomic_DNA"/>
</dbReference>
<dbReference type="OrthoDB" id="10394540at2759"/>
<proteinExistence type="predicted"/>
<dbReference type="Proteomes" id="UP000614601">
    <property type="component" value="Unassembled WGS sequence"/>
</dbReference>
<reference evidence="3" key="1">
    <citation type="submission" date="2020-09" db="EMBL/GenBank/DDBJ databases">
        <authorList>
            <person name="Kikuchi T."/>
        </authorList>
    </citation>
    <scope>NUCLEOTIDE SEQUENCE</scope>
    <source>
        <strain evidence="3">SH1</strain>
    </source>
</reference>
<feature type="transmembrane region" description="Helical" evidence="2">
    <location>
        <begin position="47"/>
        <end position="70"/>
    </location>
</feature>
<organism evidence="3 4">
    <name type="scientific">Bursaphelenchus okinawaensis</name>
    <dbReference type="NCBI Taxonomy" id="465554"/>
    <lineage>
        <taxon>Eukaryota</taxon>
        <taxon>Metazoa</taxon>
        <taxon>Ecdysozoa</taxon>
        <taxon>Nematoda</taxon>
        <taxon>Chromadorea</taxon>
        <taxon>Rhabditida</taxon>
        <taxon>Tylenchina</taxon>
        <taxon>Tylenchomorpha</taxon>
        <taxon>Aphelenchoidea</taxon>
        <taxon>Aphelenchoididae</taxon>
        <taxon>Bursaphelenchus</taxon>
    </lineage>
</organism>
<gene>
    <name evidence="3" type="ORF">BOKJ2_LOCUS5671</name>
</gene>
<name>A0A811KHF5_9BILA</name>
<accession>A0A811KHF5</accession>
<feature type="compositionally biased region" description="Low complexity" evidence="1">
    <location>
        <begin position="7"/>
        <end position="20"/>
    </location>
</feature>
<evidence type="ECO:0000256" key="2">
    <source>
        <dbReference type="SAM" id="Phobius"/>
    </source>
</evidence>
<keyword evidence="4" id="KW-1185">Reference proteome</keyword>
<dbReference type="AlphaFoldDB" id="A0A811KHF5"/>
<sequence length="105" mass="12230">MSKRRSNSLTSLVSNTSTSSEYSITNYKLFSKNRRIIQRQHEENDKAAIFVNSATGFLIFVTFILLPIFFTTTLHRRVLEMDQHPCAYNLCGDSREDPWVMYSEL</sequence>
<dbReference type="Proteomes" id="UP000783686">
    <property type="component" value="Unassembled WGS sequence"/>
</dbReference>
<protein>
    <submittedName>
        <fullName evidence="3">Uncharacterized protein</fullName>
    </submittedName>
</protein>
<evidence type="ECO:0000313" key="4">
    <source>
        <dbReference type="Proteomes" id="UP000614601"/>
    </source>
</evidence>
<keyword evidence="2" id="KW-0812">Transmembrane</keyword>
<keyword evidence="2" id="KW-0472">Membrane</keyword>
<comment type="caution">
    <text evidence="3">The sequence shown here is derived from an EMBL/GenBank/DDBJ whole genome shotgun (WGS) entry which is preliminary data.</text>
</comment>